<feature type="non-terminal residue" evidence="4">
    <location>
        <position position="1"/>
    </location>
</feature>
<dbReference type="EMBL" id="JAGQLG010000158">
    <property type="protein sequence ID" value="MCA9382535.1"/>
    <property type="molecule type" value="Genomic_DNA"/>
</dbReference>
<evidence type="ECO:0000256" key="2">
    <source>
        <dbReference type="SAM" id="Phobius"/>
    </source>
</evidence>
<keyword evidence="2" id="KW-0812">Transmembrane</keyword>
<sequence>IMIQFLSSENLLNFFDFNEQGYVYFILAFAVYVILFLLLVWIAMGIYVFMDLRKRGKGFLISILGGLVVFIFNLPGLIVYLILRPNKTSEEQEWEELERLFISQDVDGHKVCSGCRSVVKPEHLFCPSCGLQYRSRCECGELIDNEWRFCPYCKRENLSFNVISAAQQNKKLESDFNSPKELKGETKKVEPDRSEPKVSYVVIVKHYLGRIGKSVKTVVSKISVPKIRMPKFKKKYLNVANRVNLSKSSSGNDSNTSKKKDVSKDNNVTKTNPKKVTKHRAKKSRSKRKKKK</sequence>
<organism evidence="4 5">
    <name type="scientific">Candidatus Dojkabacteria bacterium</name>
    <dbReference type="NCBI Taxonomy" id="2099670"/>
    <lineage>
        <taxon>Bacteria</taxon>
        <taxon>Candidatus Dojkabacteria</taxon>
    </lineage>
</organism>
<feature type="domain" description="DZANK-type" evidence="3">
    <location>
        <begin position="112"/>
        <end position="153"/>
    </location>
</feature>
<accession>A0A955L460</accession>
<dbReference type="Pfam" id="PF12773">
    <property type="entry name" value="DZR"/>
    <property type="match status" value="1"/>
</dbReference>
<feature type="compositionally biased region" description="Low complexity" evidence="1">
    <location>
        <begin position="246"/>
        <end position="255"/>
    </location>
</feature>
<protein>
    <submittedName>
        <fullName evidence="4">Zinc ribbon domain-containing protein</fullName>
    </submittedName>
</protein>
<evidence type="ECO:0000313" key="4">
    <source>
        <dbReference type="EMBL" id="MCA9382535.1"/>
    </source>
</evidence>
<gene>
    <name evidence="4" type="ORF">KC660_03960</name>
</gene>
<evidence type="ECO:0000256" key="1">
    <source>
        <dbReference type="SAM" id="MobiDB-lite"/>
    </source>
</evidence>
<reference evidence="4" key="1">
    <citation type="submission" date="2020-04" db="EMBL/GenBank/DDBJ databases">
        <authorList>
            <person name="Zhang T."/>
        </authorList>
    </citation>
    <scope>NUCLEOTIDE SEQUENCE</scope>
    <source>
        <strain evidence="4">HKST-UBA10</strain>
    </source>
</reference>
<reference evidence="4" key="2">
    <citation type="journal article" date="2021" name="Microbiome">
        <title>Successional dynamics and alternative stable states in a saline activated sludge microbial community over 9 years.</title>
        <authorList>
            <person name="Wang Y."/>
            <person name="Ye J."/>
            <person name="Ju F."/>
            <person name="Liu L."/>
            <person name="Boyd J.A."/>
            <person name="Deng Y."/>
            <person name="Parks D.H."/>
            <person name="Jiang X."/>
            <person name="Yin X."/>
            <person name="Woodcroft B.J."/>
            <person name="Tyson G.W."/>
            <person name="Hugenholtz P."/>
            <person name="Polz M.F."/>
            <person name="Zhang T."/>
        </authorList>
    </citation>
    <scope>NUCLEOTIDE SEQUENCE</scope>
    <source>
        <strain evidence="4">HKST-UBA10</strain>
    </source>
</reference>
<dbReference type="InterPro" id="IPR025874">
    <property type="entry name" value="DZR"/>
</dbReference>
<comment type="caution">
    <text evidence="4">The sequence shown here is derived from an EMBL/GenBank/DDBJ whole genome shotgun (WGS) entry which is preliminary data.</text>
</comment>
<name>A0A955L460_9BACT</name>
<evidence type="ECO:0000259" key="3">
    <source>
        <dbReference type="Pfam" id="PF12773"/>
    </source>
</evidence>
<proteinExistence type="predicted"/>
<feature type="transmembrane region" description="Helical" evidence="2">
    <location>
        <begin position="22"/>
        <end position="47"/>
    </location>
</feature>
<keyword evidence="2" id="KW-0472">Membrane</keyword>
<feature type="transmembrane region" description="Helical" evidence="2">
    <location>
        <begin position="59"/>
        <end position="83"/>
    </location>
</feature>
<feature type="compositionally biased region" description="Basic residues" evidence="1">
    <location>
        <begin position="272"/>
        <end position="292"/>
    </location>
</feature>
<feature type="region of interest" description="Disordered" evidence="1">
    <location>
        <begin position="243"/>
        <end position="292"/>
    </location>
</feature>
<dbReference type="Proteomes" id="UP000782843">
    <property type="component" value="Unassembled WGS sequence"/>
</dbReference>
<evidence type="ECO:0000313" key="5">
    <source>
        <dbReference type="Proteomes" id="UP000782843"/>
    </source>
</evidence>
<dbReference type="AlphaFoldDB" id="A0A955L460"/>
<keyword evidence="2" id="KW-1133">Transmembrane helix</keyword>